<gene>
    <name evidence="19" type="ORF">B0T45_18645</name>
</gene>
<dbReference type="Pfam" id="PF02518">
    <property type="entry name" value="HATPase_c"/>
    <property type="match status" value="1"/>
</dbReference>
<keyword evidence="9" id="KW-0547">Nucleotide-binding</keyword>
<keyword evidence="12 17" id="KW-1133">Transmembrane helix</keyword>
<evidence type="ECO:0000256" key="7">
    <source>
        <dbReference type="ARBA" id="ARBA00022679"/>
    </source>
</evidence>
<dbReference type="InterPro" id="IPR003594">
    <property type="entry name" value="HATPase_dom"/>
</dbReference>
<evidence type="ECO:0000256" key="5">
    <source>
        <dbReference type="ARBA" id="ARBA00022519"/>
    </source>
</evidence>
<keyword evidence="10" id="KW-0418">Kinase</keyword>
<evidence type="ECO:0000256" key="3">
    <source>
        <dbReference type="ARBA" id="ARBA00012438"/>
    </source>
</evidence>
<name>A0A1W0CI47_9NEIS</name>
<comment type="catalytic activity">
    <reaction evidence="1">
        <text>ATP + protein L-histidine = ADP + protein N-phospho-L-histidine.</text>
        <dbReference type="EC" id="2.7.13.3"/>
    </reaction>
</comment>
<dbReference type="InterPro" id="IPR033479">
    <property type="entry name" value="dCache_1"/>
</dbReference>
<keyword evidence="4" id="KW-1003">Cell membrane</keyword>
<dbReference type="AlphaFoldDB" id="A0A1W0CI47"/>
<evidence type="ECO:0000256" key="14">
    <source>
        <dbReference type="ARBA" id="ARBA00023136"/>
    </source>
</evidence>
<accession>A0A1W0CI47</accession>
<dbReference type="SUPFAM" id="SSF55874">
    <property type="entry name" value="ATPase domain of HSP90 chaperone/DNA topoisomerase II/histidine kinase"/>
    <property type="match status" value="1"/>
</dbReference>
<sequence>MLARALRFLLKSLPSLVLLALALGGGWVLASRMLLTEAEREGRHRAEMHAANLGATLEQYRYLPYVLALNQDILNLLADPRNPRRVEALNRYLEQVNRQSRTSALFIVNVDGIALASSNWMSPYSFVGNSYAFRPYFQQALAGQSGSFYGIGSTSREPGYFLSWPVLSGRRIVGVAVVKVSLAPLEEAWRKGAEPVLVSDRHGVAFLSANPDWKFATLQPLPPTVRRQIDATRQYLGAKLHPFALLQPHTGWRQQAWLAPDSERKLLAGRYLQIRQTLPQTGWTLTLLVDMHGRNLTLLAIMSTLLASGLGLLTLWHYWRLRLRRLREQLAAQQALQQAHDQLERKVAERTRDLALSNTQLSAEIRERIQTENSLRITRGQLAEASKLAALGQMAAGVAHEINQPLAALRAFADNAVTLLQRGRPDAASDNLGQISQLVERIAHITRDLKTFARRHRGPLGQTNPLSALQDTLTLLQPALREARVALELDLPPRCPDIACDAIGLEQVFTNLLGNAIDAMRPQPQGRLEISLLHKAGMLEFRLRDHGPGIADADLPHLFEPFYSTKPRGQGLGLGLAIVQEIVEQSGGRIEAGNYPEGGACFIINWPCESTP</sequence>
<dbReference type="InterPro" id="IPR017055">
    <property type="entry name" value="Sig_transdc_His_kinase_DctB"/>
</dbReference>
<evidence type="ECO:0000256" key="13">
    <source>
        <dbReference type="ARBA" id="ARBA00023012"/>
    </source>
</evidence>
<feature type="transmembrane region" description="Helical" evidence="17">
    <location>
        <begin position="296"/>
        <end position="319"/>
    </location>
</feature>
<comment type="subcellular location">
    <subcellularLocation>
        <location evidence="2">Cell inner membrane</location>
        <topology evidence="2">Multi-pass membrane protein</topology>
    </subcellularLocation>
</comment>
<evidence type="ECO:0000256" key="17">
    <source>
        <dbReference type="SAM" id="Phobius"/>
    </source>
</evidence>
<keyword evidence="16" id="KW-0175">Coiled coil</keyword>
<evidence type="ECO:0000256" key="8">
    <source>
        <dbReference type="ARBA" id="ARBA00022692"/>
    </source>
</evidence>
<dbReference type="SMART" id="SM00388">
    <property type="entry name" value="HisKA"/>
    <property type="match status" value="1"/>
</dbReference>
<evidence type="ECO:0000313" key="20">
    <source>
        <dbReference type="Proteomes" id="UP000192721"/>
    </source>
</evidence>
<keyword evidence="11" id="KW-0067">ATP-binding</keyword>
<dbReference type="EC" id="2.7.13.3" evidence="3"/>
<feature type="domain" description="Histidine kinase" evidence="18">
    <location>
        <begin position="397"/>
        <end position="610"/>
    </location>
</feature>
<evidence type="ECO:0000256" key="1">
    <source>
        <dbReference type="ARBA" id="ARBA00000085"/>
    </source>
</evidence>
<dbReference type="Gene3D" id="1.10.287.130">
    <property type="match status" value="1"/>
</dbReference>
<dbReference type="FunFam" id="1.10.287.130:FF:000049">
    <property type="entry name" value="C4-dicarboxylate transport sensor protein DctB"/>
    <property type="match status" value="1"/>
</dbReference>
<dbReference type="EMBL" id="MUKV01000032">
    <property type="protein sequence ID" value="OQS34484.1"/>
    <property type="molecule type" value="Genomic_DNA"/>
</dbReference>
<dbReference type="InterPro" id="IPR004358">
    <property type="entry name" value="Sig_transdc_His_kin-like_C"/>
</dbReference>
<dbReference type="CDD" id="cd12914">
    <property type="entry name" value="PDC1_DGC_like"/>
    <property type="match status" value="1"/>
</dbReference>
<evidence type="ECO:0000313" key="19">
    <source>
        <dbReference type="EMBL" id="OQS34484.1"/>
    </source>
</evidence>
<evidence type="ECO:0000256" key="6">
    <source>
        <dbReference type="ARBA" id="ARBA00022553"/>
    </source>
</evidence>
<comment type="caution">
    <text evidence="19">The sequence shown here is derived from an EMBL/GenBank/DDBJ whole genome shotgun (WGS) entry which is preliminary data.</text>
</comment>
<dbReference type="InterPro" id="IPR029151">
    <property type="entry name" value="Sensor-like_sf"/>
</dbReference>
<evidence type="ECO:0000256" key="9">
    <source>
        <dbReference type="ARBA" id="ARBA00022741"/>
    </source>
</evidence>
<dbReference type="Gene3D" id="3.30.565.10">
    <property type="entry name" value="Histidine kinase-like ATPase, C-terminal domain"/>
    <property type="match status" value="1"/>
</dbReference>
<dbReference type="PRINTS" id="PR00344">
    <property type="entry name" value="BCTRLSENSOR"/>
</dbReference>
<dbReference type="InterPro" id="IPR005467">
    <property type="entry name" value="His_kinase_dom"/>
</dbReference>
<keyword evidence="14 17" id="KW-0472">Membrane</keyword>
<dbReference type="Gene3D" id="6.10.250.3020">
    <property type="match status" value="1"/>
</dbReference>
<feature type="coiled-coil region" evidence="16">
    <location>
        <begin position="326"/>
        <end position="353"/>
    </location>
</feature>
<dbReference type="CDD" id="cd00075">
    <property type="entry name" value="HATPase"/>
    <property type="match status" value="1"/>
</dbReference>
<evidence type="ECO:0000256" key="2">
    <source>
        <dbReference type="ARBA" id="ARBA00004429"/>
    </source>
</evidence>
<evidence type="ECO:0000256" key="4">
    <source>
        <dbReference type="ARBA" id="ARBA00022475"/>
    </source>
</evidence>
<keyword evidence="8 17" id="KW-0812">Transmembrane</keyword>
<dbReference type="InterPro" id="IPR036097">
    <property type="entry name" value="HisK_dim/P_sf"/>
</dbReference>
<evidence type="ECO:0000256" key="16">
    <source>
        <dbReference type="SAM" id="Coils"/>
    </source>
</evidence>
<dbReference type="PANTHER" id="PTHR43065">
    <property type="entry name" value="SENSOR HISTIDINE KINASE"/>
    <property type="match status" value="1"/>
</dbReference>
<dbReference type="PANTHER" id="PTHR43065:SF46">
    <property type="entry name" value="C4-DICARBOXYLATE TRANSPORT SENSOR PROTEIN DCTB"/>
    <property type="match status" value="1"/>
</dbReference>
<dbReference type="SUPFAM" id="SSF47384">
    <property type="entry name" value="Homodimeric domain of signal transducing histidine kinase"/>
    <property type="match status" value="1"/>
</dbReference>
<dbReference type="SUPFAM" id="SSF103190">
    <property type="entry name" value="Sensory domain-like"/>
    <property type="match status" value="1"/>
</dbReference>
<evidence type="ECO:0000256" key="10">
    <source>
        <dbReference type="ARBA" id="ARBA00022777"/>
    </source>
</evidence>
<keyword evidence="13" id="KW-0902">Two-component regulatory system</keyword>
<evidence type="ECO:0000259" key="18">
    <source>
        <dbReference type="PROSITE" id="PS50109"/>
    </source>
</evidence>
<evidence type="ECO:0000256" key="11">
    <source>
        <dbReference type="ARBA" id="ARBA00022840"/>
    </source>
</evidence>
<dbReference type="Pfam" id="PF00512">
    <property type="entry name" value="HisKA"/>
    <property type="match status" value="1"/>
</dbReference>
<proteinExistence type="predicted"/>
<dbReference type="GO" id="GO:0000155">
    <property type="term" value="F:phosphorelay sensor kinase activity"/>
    <property type="evidence" value="ECO:0007669"/>
    <property type="project" value="InterPro"/>
</dbReference>
<keyword evidence="5" id="KW-0997">Cell inner membrane</keyword>
<dbReference type="CDD" id="cd00082">
    <property type="entry name" value="HisKA"/>
    <property type="match status" value="1"/>
</dbReference>
<dbReference type="RefSeq" id="WP_081556503.1">
    <property type="nucleotide sequence ID" value="NZ_MUKV01000032.1"/>
</dbReference>
<evidence type="ECO:0000256" key="12">
    <source>
        <dbReference type="ARBA" id="ARBA00022989"/>
    </source>
</evidence>
<dbReference type="GO" id="GO:0005524">
    <property type="term" value="F:ATP binding"/>
    <property type="evidence" value="ECO:0007669"/>
    <property type="project" value="UniProtKB-KW"/>
</dbReference>
<dbReference type="Proteomes" id="UP000192721">
    <property type="component" value="Unassembled WGS sequence"/>
</dbReference>
<dbReference type="PROSITE" id="PS50109">
    <property type="entry name" value="HIS_KIN"/>
    <property type="match status" value="1"/>
</dbReference>
<dbReference type="SMART" id="SM00387">
    <property type="entry name" value="HATPase_c"/>
    <property type="match status" value="1"/>
</dbReference>
<dbReference type="PIRSF" id="PIRSF036431">
    <property type="entry name" value="STHK_DctB"/>
    <property type="match status" value="1"/>
</dbReference>
<evidence type="ECO:0000256" key="15">
    <source>
        <dbReference type="ARBA" id="ARBA00073143"/>
    </source>
</evidence>
<dbReference type="Pfam" id="PF02743">
    <property type="entry name" value="dCache_1"/>
    <property type="match status" value="1"/>
</dbReference>
<dbReference type="InterPro" id="IPR003661">
    <property type="entry name" value="HisK_dim/P_dom"/>
</dbReference>
<keyword evidence="7" id="KW-0808">Transferase</keyword>
<organism evidence="19 20">
    <name type="scientific">Chromobacterium haemolyticum</name>
    <dbReference type="NCBI Taxonomy" id="394935"/>
    <lineage>
        <taxon>Bacteria</taxon>
        <taxon>Pseudomonadati</taxon>
        <taxon>Pseudomonadota</taxon>
        <taxon>Betaproteobacteria</taxon>
        <taxon>Neisseriales</taxon>
        <taxon>Chromobacteriaceae</taxon>
        <taxon>Chromobacterium</taxon>
    </lineage>
</organism>
<dbReference type="Gene3D" id="3.30.450.20">
    <property type="entry name" value="PAS domain"/>
    <property type="match status" value="2"/>
</dbReference>
<keyword evidence="6" id="KW-0597">Phosphoprotein</keyword>
<protein>
    <recommendedName>
        <fullName evidence="15">C4-dicarboxylate transport sensor protein DctB</fullName>
        <ecNumber evidence="3">2.7.13.3</ecNumber>
    </recommendedName>
</protein>
<reference evidence="19 20" key="1">
    <citation type="submission" date="2017-02" db="EMBL/GenBank/DDBJ databases">
        <title>Chromobacterium haemolyticum H5244.</title>
        <authorList>
            <person name="Gulvik C.A."/>
        </authorList>
    </citation>
    <scope>NUCLEOTIDE SEQUENCE [LARGE SCALE GENOMIC DNA]</scope>
    <source>
        <strain evidence="19 20">H5244</strain>
    </source>
</reference>
<dbReference type="GO" id="GO:0005886">
    <property type="term" value="C:plasma membrane"/>
    <property type="evidence" value="ECO:0007669"/>
    <property type="project" value="UniProtKB-SubCell"/>
</dbReference>
<dbReference type="InterPro" id="IPR036890">
    <property type="entry name" value="HATPase_C_sf"/>
</dbReference>